<dbReference type="InterPro" id="IPR037026">
    <property type="entry name" value="Vgr_OB-fold_dom_sf"/>
</dbReference>
<dbReference type="EMBL" id="OP882271">
    <property type="protein sequence ID" value="WAX22448.1"/>
    <property type="molecule type" value="Genomic_DNA"/>
</dbReference>
<reference evidence="3" key="1">
    <citation type="submission" date="2022-11" db="EMBL/GenBank/DDBJ databases">
        <authorList>
            <person name="Jaryenneh J.D."/>
            <person name="Schoeniger J.S."/>
            <person name="Mageeney C.M."/>
        </authorList>
    </citation>
    <scope>NUCLEOTIDE SEQUENCE</scope>
</reference>
<dbReference type="Proteomes" id="UP001211688">
    <property type="component" value="Segment"/>
</dbReference>
<dbReference type="Pfam" id="PF18352">
    <property type="entry name" value="Gp138_N"/>
    <property type="match status" value="1"/>
</dbReference>
<keyword evidence="4" id="KW-1185">Reference proteome</keyword>
<protein>
    <submittedName>
        <fullName evidence="3">Spike protein</fullName>
    </submittedName>
</protein>
<feature type="domain" description="Phage protein Gp138 N-terminal" evidence="2">
    <location>
        <begin position="25"/>
        <end position="122"/>
    </location>
</feature>
<dbReference type="InterPro" id="IPR041599">
    <property type="entry name" value="Gp138_N"/>
</dbReference>
<accession>A0A9Y1MSD7</accession>
<evidence type="ECO:0000313" key="4">
    <source>
        <dbReference type="Proteomes" id="UP001211688"/>
    </source>
</evidence>
<evidence type="ECO:0000313" key="3">
    <source>
        <dbReference type="EMBL" id="WAX22448.1"/>
    </source>
</evidence>
<sequence length="214" mass="22693">MTTPEEFMQMTNAIRTLMQDTNTCLPGEVVSYDPATRVAVIRPGLDKRTADGRTIDAPEINGVPVVFTSAESCQAIICVPLAPGDQGMLHFSQRAIDSFLDGTRLPTDPRVFDLNDCFFSPGLQATAQTIPATNDYLLVKIGACEIRMTQGGQMTIIAPAGVLVQSSVVDIPEANVNIDAGVLQNKGIINHTHTHVGSPTAPLGPVSPTGIPNV</sequence>
<evidence type="ECO:0000259" key="2">
    <source>
        <dbReference type="Pfam" id="PF18352"/>
    </source>
</evidence>
<dbReference type="RefSeq" id="YP_010719849.1">
    <property type="nucleotide sequence ID" value="NC_072502.1"/>
</dbReference>
<dbReference type="KEGG" id="vg:79412989"/>
<dbReference type="Gene3D" id="2.40.50.230">
    <property type="entry name" value="Gp5 N-terminal domain"/>
    <property type="match status" value="1"/>
</dbReference>
<dbReference type="GeneID" id="79412989"/>
<evidence type="ECO:0000256" key="1">
    <source>
        <dbReference type="SAM" id="MobiDB-lite"/>
    </source>
</evidence>
<feature type="region of interest" description="Disordered" evidence="1">
    <location>
        <begin position="194"/>
        <end position="214"/>
    </location>
</feature>
<name>A0A9Y1MSD7_9CAUD</name>
<proteinExistence type="predicted"/>
<organism evidence="3 4">
    <name type="scientific">Pseudomonas phage MiCath</name>
    <dbReference type="NCBI Taxonomy" id="3003729"/>
    <lineage>
        <taxon>Viruses</taxon>
        <taxon>Duplodnaviria</taxon>
        <taxon>Heunggongvirae</taxon>
        <taxon>Uroviricota</taxon>
        <taxon>Caudoviricetes</taxon>
        <taxon>Queuovirinae</taxon>
        <taxon>Micathvirus</taxon>
        <taxon>Micathvirus micath</taxon>
    </lineage>
</organism>